<evidence type="ECO:0000256" key="2">
    <source>
        <dbReference type="SAM" id="Phobius"/>
    </source>
</evidence>
<dbReference type="PANTHER" id="PTHR33640:SF8">
    <property type="entry name" value="TRANSMEMBRANE PROTEIN"/>
    <property type="match status" value="1"/>
</dbReference>
<dbReference type="Proteomes" id="UP000631114">
    <property type="component" value="Unassembled WGS sequence"/>
</dbReference>
<organism evidence="3 4">
    <name type="scientific">Coptis chinensis</name>
    <dbReference type="NCBI Taxonomy" id="261450"/>
    <lineage>
        <taxon>Eukaryota</taxon>
        <taxon>Viridiplantae</taxon>
        <taxon>Streptophyta</taxon>
        <taxon>Embryophyta</taxon>
        <taxon>Tracheophyta</taxon>
        <taxon>Spermatophyta</taxon>
        <taxon>Magnoliopsida</taxon>
        <taxon>Ranunculales</taxon>
        <taxon>Ranunculaceae</taxon>
        <taxon>Coptidoideae</taxon>
        <taxon>Coptis</taxon>
    </lineage>
</organism>
<sequence>MDSPIIVDNVKAEKANAMMRYRRLRNIANFFRFFEICVVLVLVSWFSTSLPFTFKMFSVYFKDFCSVLVSSVFVFVVGNAIVLTLILKSGKFSGAKDTGNDFYEEYVKNSTVNNSPPASEEAVNDDISPPVVTEDTSPSAPVAVPEMDVVSQDKQITHKEPTPIHMYPNTRMNTSTDTKVYERTRSEKVMKQGDDETPKRVLRRSKTERRSCRAEISGEKMGNAYWCAEEEMSNEEFKSTIEAFIAKQVKFLKEESMTIVLKN</sequence>
<accession>A0A835M5L9</accession>
<feature type="region of interest" description="Disordered" evidence="1">
    <location>
        <begin position="112"/>
        <end position="141"/>
    </location>
</feature>
<protein>
    <submittedName>
        <fullName evidence="3">Uncharacterized protein</fullName>
    </submittedName>
</protein>
<keyword evidence="2" id="KW-1133">Transmembrane helix</keyword>
<comment type="caution">
    <text evidence="3">The sequence shown here is derived from an EMBL/GenBank/DDBJ whole genome shotgun (WGS) entry which is preliminary data.</text>
</comment>
<dbReference type="EMBL" id="JADFTS010000002">
    <property type="protein sequence ID" value="KAF9620095.1"/>
    <property type="molecule type" value="Genomic_DNA"/>
</dbReference>
<evidence type="ECO:0000313" key="3">
    <source>
        <dbReference type="EMBL" id="KAF9620095.1"/>
    </source>
</evidence>
<feature type="transmembrane region" description="Helical" evidence="2">
    <location>
        <begin position="27"/>
        <end position="47"/>
    </location>
</feature>
<evidence type="ECO:0000313" key="4">
    <source>
        <dbReference type="Proteomes" id="UP000631114"/>
    </source>
</evidence>
<dbReference type="AlphaFoldDB" id="A0A835M5L9"/>
<feature type="transmembrane region" description="Helical" evidence="2">
    <location>
        <begin position="67"/>
        <end position="87"/>
    </location>
</feature>
<reference evidence="3 4" key="1">
    <citation type="submission" date="2020-10" db="EMBL/GenBank/DDBJ databases">
        <title>The Coptis chinensis genome and diversification of protoberbering-type alkaloids.</title>
        <authorList>
            <person name="Wang B."/>
            <person name="Shu S."/>
            <person name="Song C."/>
            <person name="Liu Y."/>
        </authorList>
    </citation>
    <scope>NUCLEOTIDE SEQUENCE [LARGE SCALE GENOMIC DNA]</scope>
    <source>
        <strain evidence="3">HL-2020</strain>
        <tissue evidence="3">Leaf</tissue>
    </source>
</reference>
<name>A0A835M5L9_9MAGN</name>
<gene>
    <name evidence="3" type="ORF">IFM89_010745</name>
</gene>
<dbReference type="OrthoDB" id="1916829at2759"/>
<keyword evidence="2" id="KW-0472">Membrane</keyword>
<evidence type="ECO:0000256" key="1">
    <source>
        <dbReference type="SAM" id="MobiDB-lite"/>
    </source>
</evidence>
<proteinExistence type="predicted"/>
<dbReference type="PANTHER" id="PTHR33640">
    <property type="entry name" value="TRANSMEMBRANE PROTEIN"/>
    <property type="match status" value="1"/>
</dbReference>
<keyword evidence="4" id="KW-1185">Reference proteome</keyword>
<keyword evidence="2" id="KW-0812">Transmembrane</keyword>